<evidence type="ECO:0000256" key="3">
    <source>
        <dbReference type="ARBA" id="ARBA00022475"/>
    </source>
</evidence>
<proteinExistence type="inferred from homology"/>
<dbReference type="Proteomes" id="UP001652623">
    <property type="component" value="Chromosome 3"/>
</dbReference>
<organism evidence="16 17">
    <name type="scientific">Ziziphus jujuba</name>
    <name type="common">Chinese jujube</name>
    <name type="synonym">Ziziphus sativa</name>
    <dbReference type="NCBI Taxonomy" id="326968"/>
    <lineage>
        <taxon>Eukaryota</taxon>
        <taxon>Viridiplantae</taxon>
        <taxon>Streptophyta</taxon>
        <taxon>Embryophyta</taxon>
        <taxon>Tracheophyta</taxon>
        <taxon>Spermatophyta</taxon>
        <taxon>Magnoliopsida</taxon>
        <taxon>eudicotyledons</taxon>
        <taxon>Gunneridae</taxon>
        <taxon>Pentapetalae</taxon>
        <taxon>rosids</taxon>
        <taxon>fabids</taxon>
        <taxon>Rosales</taxon>
        <taxon>Rhamnaceae</taxon>
        <taxon>Paliureae</taxon>
        <taxon>Ziziphus</taxon>
    </lineage>
</organism>
<evidence type="ECO:0000256" key="1">
    <source>
        <dbReference type="ARBA" id="ARBA00004251"/>
    </source>
</evidence>
<dbReference type="InterPro" id="IPR003591">
    <property type="entry name" value="Leu-rich_rpt_typical-subtyp"/>
</dbReference>
<feature type="transmembrane region" description="Helical" evidence="12">
    <location>
        <begin position="847"/>
        <end position="867"/>
    </location>
</feature>
<evidence type="ECO:0000256" key="6">
    <source>
        <dbReference type="ARBA" id="ARBA00022729"/>
    </source>
</evidence>
<feature type="chain" id="PRO_5045238019" evidence="13">
    <location>
        <begin position="20"/>
        <end position="887"/>
    </location>
</feature>
<dbReference type="Pfam" id="PF08263">
    <property type="entry name" value="LRRNT_2"/>
    <property type="match status" value="1"/>
</dbReference>
<keyword evidence="9 12" id="KW-0472">Membrane</keyword>
<reference evidence="17" key="1">
    <citation type="submission" date="2025-08" db="UniProtKB">
        <authorList>
            <consortium name="RefSeq"/>
        </authorList>
    </citation>
    <scope>IDENTIFICATION</scope>
    <source>
        <tissue evidence="17">Seedling</tissue>
    </source>
</reference>
<evidence type="ECO:0000256" key="9">
    <source>
        <dbReference type="ARBA" id="ARBA00023136"/>
    </source>
</evidence>
<gene>
    <name evidence="17" type="primary">LOC112492316</name>
</gene>
<accession>A0ABM3IRF2</accession>
<dbReference type="SMART" id="SM00369">
    <property type="entry name" value="LRR_TYP"/>
    <property type="match status" value="10"/>
</dbReference>
<dbReference type="PANTHER" id="PTHR48061">
    <property type="entry name" value="LEUCINE-RICH REPEAT RECEPTOR PROTEIN KINASE EMS1-LIKE-RELATED"/>
    <property type="match status" value="1"/>
</dbReference>
<dbReference type="InterPro" id="IPR032675">
    <property type="entry name" value="LRR_dom_sf"/>
</dbReference>
<evidence type="ECO:0000259" key="14">
    <source>
        <dbReference type="Pfam" id="PF08263"/>
    </source>
</evidence>
<comment type="subcellular location">
    <subcellularLocation>
        <location evidence="1">Cell membrane</location>
        <topology evidence="1">Single-pass type I membrane protein</topology>
    </subcellularLocation>
</comment>
<sequence>MGWFSLLSLLFFLLPFSSFQTSSNVSSSSIIHHPSPLCHPYERSALIQFKNSFSINNTIASDYYECDGIDPSTISWAKNDASNCCAWRGVTCDEKAGHVIGLDLSCASLQGAFHSNSTLFFLRNLQSLHLSQNDFGGSTIPSEFGKFSDLEHLILYDSNFLGNVPPEISYLSKLVTLDLSWNNIHKLKVDTFTLKRIVTNLTNLEAFYLSRVDMSSVSPVVLMNLSSSLINLTLSLCSLGGNLPADYIFHLPKLEMLYLGGNENLTGSLFPKSNRNTSSPLKRLSLFDSKLLIDFPYLIQNFKYSLEFLYLGSCKILGWNPTLLANLTQISVLDLSSNNFGGEIPWSSLMHLERLISLDLSDNNFTGQLPEISSYNSTQLSFSYDNSSNSLTSGGPLPLELESLYLSDNLLDGKIPGWLYSLKSLENLDLSSNQFTGYIEEFQFHPLVSLDLSNNKLRGSLPSSIFQQVNLTFLDLSSNILSGDVGINDFSKLKRLEYLSISENQLSGEIPSSICDLNSLNYLDLSNNSLTGKVHPCLGNFSISLSVLNLHTNKLHGTIPLTFAKGNSLRNLNLNGNQLGGILPQSLVRCKKMEILDVGNNKINGTFPYWLESLPMLQVLILRSNRFHGSIDVSPKTALPFQTLRIMDLSDNEFSGNLPTKYFKNLLAMMDAYSDQLTYMGEDQYYESTIVVIKGFFIELVKIQTMFTTIDLSKNNFEGEIPKLIGKLKSLKGLNFSHNKLTGTIPSTLENLSNLEWLDLSSNELVGEIPQQLTNMISLEVLNLSKNRLVGPIPSGKQFNTFDNTSYSENMGLCGFPLSKICGNNEAPQSPTTKFEEEGGYGFDWKIILVGYGCGIVIGVSLGYIVLSNEKFTLFLIKIGFSNLLYA</sequence>
<dbReference type="InterPro" id="IPR046956">
    <property type="entry name" value="RLP23-like"/>
</dbReference>
<evidence type="ECO:0000256" key="11">
    <source>
        <dbReference type="ARBA" id="ARBA00023180"/>
    </source>
</evidence>
<keyword evidence="6 13" id="KW-0732">Signal</keyword>
<evidence type="ECO:0000256" key="13">
    <source>
        <dbReference type="SAM" id="SignalP"/>
    </source>
</evidence>
<keyword evidence="3" id="KW-1003">Cell membrane</keyword>
<dbReference type="InterPro" id="IPR013210">
    <property type="entry name" value="LRR_N_plant-typ"/>
</dbReference>
<evidence type="ECO:0000256" key="4">
    <source>
        <dbReference type="ARBA" id="ARBA00022614"/>
    </source>
</evidence>
<evidence type="ECO:0000259" key="15">
    <source>
        <dbReference type="Pfam" id="PF25013"/>
    </source>
</evidence>
<evidence type="ECO:0000256" key="10">
    <source>
        <dbReference type="ARBA" id="ARBA00023170"/>
    </source>
</evidence>
<keyword evidence="11" id="KW-0325">Glycoprotein</keyword>
<evidence type="ECO:0000256" key="2">
    <source>
        <dbReference type="ARBA" id="ARBA00009592"/>
    </source>
</evidence>
<keyword evidence="10" id="KW-0675">Receptor</keyword>
<keyword evidence="8 12" id="KW-1133">Transmembrane helix</keyword>
<dbReference type="RefSeq" id="XP_048333985.2">
    <property type="nucleotide sequence ID" value="XM_048478028.2"/>
</dbReference>
<evidence type="ECO:0000313" key="16">
    <source>
        <dbReference type="Proteomes" id="UP001652623"/>
    </source>
</evidence>
<evidence type="ECO:0000256" key="5">
    <source>
        <dbReference type="ARBA" id="ARBA00022692"/>
    </source>
</evidence>
<keyword evidence="7" id="KW-0677">Repeat</keyword>
<dbReference type="PROSITE" id="PS51450">
    <property type="entry name" value="LRR"/>
    <property type="match status" value="1"/>
</dbReference>
<dbReference type="PANTHER" id="PTHR48061:SF46">
    <property type="entry name" value="LEUCINE-RICH REPEAT-CONTAINING N-TERMINAL PLANT-TYPE DOMAIN-CONTAINING PROTEIN"/>
    <property type="match status" value="1"/>
</dbReference>
<feature type="signal peptide" evidence="13">
    <location>
        <begin position="1"/>
        <end position="19"/>
    </location>
</feature>
<keyword evidence="16" id="KW-1185">Reference proteome</keyword>
<dbReference type="SMART" id="SM00365">
    <property type="entry name" value="LRR_SD22"/>
    <property type="match status" value="8"/>
</dbReference>
<dbReference type="InterPro" id="IPR056845">
    <property type="entry name" value="LRR_Zer-1"/>
</dbReference>
<name>A0ABM3IRF2_ZIZJJ</name>
<dbReference type="Pfam" id="PF00560">
    <property type="entry name" value="LRR_1"/>
    <property type="match status" value="5"/>
</dbReference>
<evidence type="ECO:0000256" key="7">
    <source>
        <dbReference type="ARBA" id="ARBA00022737"/>
    </source>
</evidence>
<evidence type="ECO:0000256" key="8">
    <source>
        <dbReference type="ARBA" id="ARBA00022989"/>
    </source>
</evidence>
<dbReference type="SUPFAM" id="SSF52058">
    <property type="entry name" value="L domain-like"/>
    <property type="match status" value="3"/>
</dbReference>
<dbReference type="Gene3D" id="3.80.10.10">
    <property type="entry name" value="Ribonuclease Inhibitor"/>
    <property type="match status" value="3"/>
</dbReference>
<keyword evidence="5 12" id="KW-0812">Transmembrane</keyword>
<comment type="similarity">
    <text evidence="2">Belongs to the RLP family.</text>
</comment>
<dbReference type="InterPro" id="IPR001611">
    <property type="entry name" value="Leu-rich_rpt"/>
</dbReference>
<evidence type="ECO:0000256" key="12">
    <source>
        <dbReference type="SAM" id="Phobius"/>
    </source>
</evidence>
<dbReference type="PRINTS" id="PR00019">
    <property type="entry name" value="LEURICHRPT"/>
</dbReference>
<evidence type="ECO:0000313" key="17">
    <source>
        <dbReference type="RefSeq" id="XP_048333985.2"/>
    </source>
</evidence>
<dbReference type="Pfam" id="PF25013">
    <property type="entry name" value="LRR_Zer-1"/>
    <property type="match status" value="1"/>
</dbReference>
<protein>
    <submittedName>
        <fullName evidence="17">Receptor-like protein 9DC3</fullName>
    </submittedName>
</protein>
<dbReference type="GeneID" id="112492316"/>
<keyword evidence="4" id="KW-0433">Leucine-rich repeat</keyword>
<feature type="domain" description="Leucine-rich repeat-containing N-terminal plant-type" evidence="14">
    <location>
        <begin position="40"/>
        <end position="93"/>
    </location>
</feature>
<feature type="domain" description="Zer-1-like leucine-rich repeats region" evidence="15">
    <location>
        <begin position="121"/>
        <end position="216"/>
    </location>
</feature>
<dbReference type="Pfam" id="PF13855">
    <property type="entry name" value="LRR_8"/>
    <property type="match status" value="3"/>
</dbReference>